<sequence length="231" mass="25946">MSADKYLIFEFTVPESHVELPADSATKGQMFRDHLISKSDSLHDLGSHSLTTLFPGQLVLHTMNRSITFSQSQQLASLARLTHPRHFDTRRYDIHTEIFIPGGLVLGLTMSAASRDMHEILHEEILNASFVHHLHPGNVVGAISYVQSLDDGLPGDLESIVVRTIGVKNMDVSRDLKDTPLPLELFTGDAKTTQQIEKICKERCPMLANKIVLQLDRRILRQASRNETFLL</sequence>
<gene>
    <name evidence="1" type="ORF">OAUR00152_LOCUS35629</name>
</gene>
<dbReference type="EMBL" id="HBKQ01051652">
    <property type="protein sequence ID" value="CAE2277294.1"/>
    <property type="molecule type" value="Transcribed_RNA"/>
</dbReference>
<organism evidence="1">
    <name type="scientific">Odontella aurita</name>
    <dbReference type="NCBI Taxonomy" id="265563"/>
    <lineage>
        <taxon>Eukaryota</taxon>
        <taxon>Sar</taxon>
        <taxon>Stramenopiles</taxon>
        <taxon>Ochrophyta</taxon>
        <taxon>Bacillariophyta</taxon>
        <taxon>Mediophyceae</taxon>
        <taxon>Biddulphiophycidae</taxon>
        <taxon>Eupodiscales</taxon>
        <taxon>Odontellaceae</taxon>
        <taxon>Odontella</taxon>
    </lineage>
</organism>
<dbReference type="InterPro" id="IPR029069">
    <property type="entry name" value="HotDog_dom_sf"/>
</dbReference>
<name>A0A7S4JYM8_9STRA</name>
<accession>A0A7S4JYM8</accession>
<dbReference type="Gene3D" id="3.10.129.10">
    <property type="entry name" value="Hotdog Thioesterase"/>
    <property type="match status" value="1"/>
</dbReference>
<reference evidence="1" key="1">
    <citation type="submission" date="2021-01" db="EMBL/GenBank/DDBJ databases">
        <authorList>
            <person name="Corre E."/>
            <person name="Pelletier E."/>
            <person name="Niang G."/>
            <person name="Scheremetjew M."/>
            <person name="Finn R."/>
            <person name="Kale V."/>
            <person name="Holt S."/>
            <person name="Cochrane G."/>
            <person name="Meng A."/>
            <person name="Brown T."/>
            <person name="Cohen L."/>
        </authorList>
    </citation>
    <scope>NUCLEOTIDE SEQUENCE</scope>
    <source>
        <strain evidence="1">Isolate 1302-5</strain>
    </source>
</reference>
<protein>
    <submittedName>
        <fullName evidence="1">Uncharacterized protein</fullName>
    </submittedName>
</protein>
<dbReference type="AlphaFoldDB" id="A0A7S4JYM8"/>
<evidence type="ECO:0000313" key="1">
    <source>
        <dbReference type="EMBL" id="CAE2277294.1"/>
    </source>
</evidence>
<dbReference type="SUPFAM" id="SSF54637">
    <property type="entry name" value="Thioesterase/thiol ester dehydrase-isomerase"/>
    <property type="match status" value="1"/>
</dbReference>
<proteinExistence type="predicted"/>